<dbReference type="Proteomes" id="UP000051681">
    <property type="component" value="Unassembled WGS sequence"/>
</dbReference>
<evidence type="ECO:0000313" key="6">
    <source>
        <dbReference type="EMBL" id="CUH83136.1"/>
    </source>
</evidence>
<dbReference type="OrthoDB" id="5506246at2"/>
<dbReference type="GO" id="GO:0005384">
    <property type="term" value="F:manganese ion transmembrane transporter activity"/>
    <property type="evidence" value="ECO:0007669"/>
    <property type="project" value="InterPro"/>
</dbReference>
<dbReference type="InterPro" id="IPR008217">
    <property type="entry name" value="Ccc1_fam"/>
</dbReference>
<keyword evidence="7" id="KW-1185">Reference proteome</keyword>
<keyword evidence="2 5" id="KW-0812">Transmembrane</keyword>
<keyword evidence="4 5" id="KW-0472">Membrane</keyword>
<sequence length="230" mass="24334">MALTPHRSLKQVIYGGNDGIVTTFAIVAGFAGAGGDTPAEIGVLAVILFGLANLLADGLSMGLGEFLSARSQHQMYRRHRRDVLQVLKTNPDTARNRLQQALTRQGIPDGDAAQISALIARHPQVAADQILSQDLALPRPEGDHPARNGCVTFISFILFGLMPIAPYLFGLPAPMQWPTSVAATVMALITLGGLRRFVTAEPLWQAQLETVGIGGLCASAAYGVGWLIGG</sequence>
<keyword evidence="3 5" id="KW-1133">Transmembrane helix</keyword>
<feature type="transmembrane region" description="Helical" evidence="5">
    <location>
        <begin position="12"/>
        <end position="35"/>
    </location>
</feature>
<evidence type="ECO:0000256" key="3">
    <source>
        <dbReference type="ARBA" id="ARBA00022989"/>
    </source>
</evidence>
<protein>
    <submittedName>
        <fullName evidence="6">VIT family protein</fullName>
    </submittedName>
</protein>
<dbReference type="Pfam" id="PF01988">
    <property type="entry name" value="VIT1"/>
    <property type="match status" value="1"/>
</dbReference>
<name>A0A0P1H0B7_9RHOB</name>
<accession>A0A0P1H0B7</accession>
<dbReference type="GO" id="GO:0030026">
    <property type="term" value="P:intracellular manganese ion homeostasis"/>
    <property type="evidence" value="ECO:0007669"/>
    <property type="project" value="InterPro"/>
</dbReference>
<organism evidence="6 7">
    <name type="scientific">Thalassovita mediterranea</name>
    <dbReference type="NCBI Taxonomy" id="340021"/>
    <lineage>
        <taxon>Bacteria</taxon>
        <taxon>Pseudomonadati</taxon>
        <taxon>Pseudomonadota</taxon>
        <taxon>Alphaproteobacteria</taxon>
        <taxon>Rhodobacterales</taxon>
        <taxon>Roseobacteraceae</taxon>
        <taxon>Thalassovita</taxon>
    </lineage>
</organism>
<dbReference type="STRING" id="340021.TM5383_00319"/>
<dbReference type="PANTHER" id="PTHR31851">
    <property type="entry name" value="FE(2+)/MN(2+) TRANSPORTER PCL1"/>
    <property type="match status" value="1"/>
</dbReference>
<feature type="transmembrane region" description="Helical" evidence="5">
    <location>
        <begin position="149"/>
        <end position="169"/>
    </location>
</feature>
<proteinExistence type="predicted"/>
<evidence type="ECO:0000256" key="1">
    <source>
        <dbReference type="ARBA" id="ARBA00004127"/>
    </source>
</evidence>
<feature type="transmembrane region" description="Helical" evidence="5">
    <location>
        <begin position="206"/>
        <end position="228"/>
    </location>
</feature>
<evidence type="ECO:0000256" key="2">
    <source>
        <dbReference type="ARBA" id="ARBA00022692"/>
    </source>
</evidence>
<evidence type="ECO:0000256" key="4">
    <source>
        <dbReference type="ARBA" id="ARBA00023136"/>
    </source>
</evidence>
<dbReference type="GO" id="GO:0012505">
    <property type="term" value="C:endomembrane system"/>
    <property type="evidence" value="ECO:0007669"/>
    <property type="project" value="UniProtKB-SubCell"/>
</dbReference>
<gene>
    <name evidence="6" type="ORF">TM5383_00319</name>
</gene>
<feature type="transmembrane region" description="Helical" evidence="5">
    <location>
        <begin position="41"/>
        <end position="68"/>
    </location>
</feature>
<evidence type="ECO:0000313" key="7">
    <source>
        <dbReference type="Proteomes" id="UP000051681"/>
    </source>
</evidence>
<dbReference type="EMBL" id="CYSF01000002">
    <property type="protein sequence ID" value="CUH83136.1"/>
    <property type="molecule type" value="Genomic_DNA"/>
</dbReference>
<dbReference type="RefSeq" id="WP_058317302.1">
    <property type="nucleotide sequence ID" value="NZ_CYSF01000002.1"/>
</dbReference>
<reference evidence="6 7" key="1">
    <citation type="submission" date="2015-09" db="EMBL/GenBank/DDBJ databases">
        <authorList>
            <consortium name="Swine Surveillance"/>
        </authorList>
    </citation>
    <scope>NUCLEOTIDE SEQUENCE [LARGE SCALE GENOMIC DNA]</scope>
    <source>
        <strain evidence="6 7">CECT 8383</strain>
    </source>
</reference>
<comment type="subcellular location">
    <subcellularLocation>
        <location evidence="1">Endomembrane system</location>
        <topology evidence="1">Multi-pass membrane protein</topology>
    </subcellularLocation>
</comment>
<dbReference type="AlphaFoldDB" id="A0A0P1H0B7"/>
<evidence type="ECO:0000256" key="5">
    <source>
        <dbReference type="SAM" id="Phobius"/>
    </source>
</evidence>
<feature type="transmembrane region" description="Helical" evidence="5">
    <location>
        <begin position="175"/>
        <end position="194"/>
    </location>
</feature>